<dbReference type="Proteomes" id="UP000821866">
    <property type="component" value="Chromosome 4"/>
</dbReference>
<dbReference type="Gene3D" id="1.10.8.10">
    <property type="entry name" value="DNA helicase RuvA subunit, C-terminal domain"/>
    <property type="match status" value="1"/>
</dbReference>
<evidence type="ECO:0000259" key="2">
    <source>
        <dbReference type="PROSITE" id="PS50030"/>
    </source>
</evidence>
<sequence>MQGMCRKASSPAGAAPAEVTDPAVTYQNQLQQLRDMGIANDATCLQALVATGGDVQAALELLFSDFGDNDPANTAA</sequence>
<gene>
    <name evidence="3" type="ORF">HPB51_003643</name>
</gene>
<organism evidence="3 4">
    <name type="scientific">Rhipicephalus microplus</name>
    <name type="common">Cattle tick</name>
    <name type="synonym">Boophilus microplus</name>
    <dbReference type="NCBI Taxonomy" id="6941"/>
    <lineage>
        <taxon>Eukaryota</taxon>
        <taxon>Metazoa</taxon>
        <taxon>Ecdysozoa</taxon>
        <taxon>Arthropoda</taxon>
        <taxon>Chelicerata</taxon>
        <taxon>Arachnida</taxon>
        <taxon>Acari</taxon>
        <taxon>Parasitiformes</taxon>
        <taxon>Ixodida</taxon>
        <taxon>Ixodoidea</taxon>
        <taxon>Ixodidae</taxon>
        <taxon>Rhipicephalinae</taxon>
        <taxon>Rhipicephalus</taxon>
        <taxon>Boophilus</taxon>
    </lineage>
</organism>
<name>A0A9J6DZA6_RHIMP</name>
<comment type="caution">
    <text evidence="3">The sequence shown here is derived from an EMBL/GenBank/DDBJ whole genome shotgun (WGS) entry which is preliminary data.</text>
</comment>
<reference evidence="3" key="2">
    <citation type="submission" date="2021-09" db="EMBL/GenBank/DDBJ databases">
        <authorList>
            <person name="Jia N."/>
            <person name="Wang J."/>
            <person name="Shi W."/>
            <person name="Du L."/>
            <person name="Sun Y."/>
            <person name="Zhan W."/>
            <person name="Jiang J."/>
            <person name="Wang Q."/>
            <person name="Zhang B."/>
            <person name="Ji P."/>
            <person name="Sakyi L.B."/>
            <person name="Cui X."/>
            <person name="Yuan T."/>
            <person name="Jiang B."/>
            <person name="Yang W."/>
            <person name="Lam T.T.-Y."/>
            <person name="Chang Q."/>
            <person name="Ding S."/>
            <person name="Wang X."/>
            <person name="Zhu J."/>
            <person name="Ruan X."/>
            <person name="Zhao L."/>
            <person name="Wei J."/>
            <person name="Que T."/>
            <person name="Du C."/>
            <person name="Cheng J."/>
            <person name="Dai P."/>
            <person name="Han X."/>
            <person name="Huang E."/>
            <person name="Gao Y."/>
            <person name="Liu J."/>
            <person name="Shao H."/>
            <person name="Ye R."/>
            <person name="Li L."/>
            <person name="Wei W."/>
            <person name="Wang X."/>
            <person name="Wang C."/>
            <person name="Huo Q."/>
            <person name="Li W."/>
            <person name="Guo W."/>
            <person name="Chen H."/>
            <person name="Chen S."/>
            <person name="Zhou L."/>
            <person name="Zhou L."/>
            <person name="Ni X."/>
            <person name="Tian J."/>
            <person name="Zhou Y."/>
            <person name="Sheng Y."/>
            <person name="Liu T."/>
            <person name="Pan Y."/>
            <person name="Xia L."/>
            <person name="Li J."/>
            <person name="Zhao F."/>
            <person name="Cao W."/>
        </authorList>
    </citation>
    <scope>NUCLEOTIDE SEQUENCE</scope>
    <source>
        <strain evidence="3">Rmic-2018</strain>
        <tissue evidence="3">Larvae</tissue>
    </source>
</reference>
<dbReference type="InterPro" id="IPR047878">
    <property type="entry name" value="UBL7_UBA"/>
</dbReference>
<dbReference type="InterPro" id="IPR015940">
    <property type="entry name" value="UBA"/>
</dbReference>
<dbReference type="EMBL" id="JABSTU010000006">
    <property type="protein sequence ID" value="KAH8027201.1"/>
    <property type="molecule type" value="Genomic_DNA"/>
</dbReference>
<dbReference type="SMART" id="SM00165">
    <property type="entry name" value="UBA"/>
    <property type="match status" value="1"/>
</dbReference>
<keyword evidence="4" id="KW-1185">Reference proteome</keyword>
<evidence type="ECO:0000313" key="3">
    <source>
        <dbReference type="EMBL" id="KAH8027201.1"/>
    </source>
</evidence>
<evidence type="ECO:0000313" key="4">
    <source>
        <dbReference type="Proteomes" id="UP000821866"/>
    </source>
</evidence>
<dbReference type="CDD" id="cd14326">
    <property type="entry name" value="UBA_UBL7"/>
    <property type="match status" value="1"/>
</dbReference>
<evidence type="ECO:0000256" key="1">
    <source>
        <dbReference type="SAM" id="MobiDB-lite"/>
    </source>
</evidence>
<dbReference type="PROSITE" id="PS50030">
    <property type="entry name" value="UBA"/>
    <property type="match status" value="1"/>
</dbReference>
<accession>A0A9J6DZA6</accession>
<protein>
    <recommendedName>
        <fullName evidence="2">UBA domain-containing protein</fullName>
    </recommendedName>
</protein>
<feature type="region of interest" description="Disordered" evidence="1">
    <location>
        <begin position="1"/>
        <end position="20"/>
    </location>
</feature>
<dbReference type="AlphaFoldDB" id="A0A9J6DZA6"/>
<dbReference type="InterPro" id="IPR009060">
    <property type="entry name" value="UBA-like_sf"/>
</dbReference>
<dbReference type="VEuPathDB" id="VectorBase:LOC119166988"/>
<reference evidence="3" key="1">
    <citation type="journal article" date="2020" name="Cell">
        <title>Large-Scale Comparative Analyses of Tick Genomes Elucidate Their Genetic Diversity and Vector Capacities.</title>
        <authorList>
            <consortium name="Tick Genome and Microbiome Consortium (TIGMIC)"/>
            <person name="Jia N."/>
            <person name="Wang J."/>
            <person name="Shi W."/>
            <person name="Du L."/>
            <person name="Sun Y."/>
            <person name="Zhan W."/>
            <person name="Jiang J.F."/>
            <person name="Wang Q."/>
            <person name="Zhang B."/>
            <person name="Ji P."/>
            <person name="Bell-Sakyi L."/>
            <person name="Cui X.M."/>
            <person name="Yuan T.T."/>
            <person name="Jiang B.G."/>
            <person name="Yang W.F."/>
            <person name="Lam T.T."/>
            <person name="Chang Q.C."/>
            <person name="Ding S.J."/>
            <person name="Wang X.J."/>
            <person name="Zhu J.G."/>
            <person name="Ruan X.D."/>
            <person name="Zhao L."/>
            <person name="Wei J.T."/>
            <person name="Ye R.Z."/>
            <person name="Que T.C."/>
            <person name="Du C.H."/>
            <person name="Zhou Y.H."/>
            <person name="Cheng J.X."/>
            <person name="Dai P.F."/>
            <person name="Guo W.B."/>
            <person name="Han X.H."/>
            <person name="Huang E.J."/>
            <person name="Li L.F."/>
            <person name="Wei W."/>
            <person name="Gao Y.C."/>
            <person name="Liu J.Z."/>
            <person name="Shao H.Z."/>
            <person name="Wang X."/>
            <person name="Wang C.C."/>
            <person name="Yang T.C."/>
            <person name="Huo Q.B."/>
            <person name="Li W."/>
            <person name="Chen H.Y."/>
            <person name="Chen S.E."/>
            <person name="Zhou L.G."/>
            <person name="Ni X.B."/>
            <person name="Tian J.H."/>
            <person name="Sheng Y."/>
            <person name="Liu T."/>
            <person name="Pan Y.S."/>
            <person name="Xia L.Y."/>
            <person name="Li J."/>
            <person name="Zhao F."/>
            <person name="Cao W.C."/>
        </authorList>
    </citation>
    <scope>NUCLEOTIDE SEQUENCE</scope>
    <source>
        <strain evidence="3">Rmic-2018</strain>
    </source>
</reference>
<dbReference type="Pfam" id="PF00627">
    <property type="entry name" value="UBA"/>
    <property type="match status" value="1"/>
</dbReference>
<proteinExistence type="predicted"/>
<dbReference type="SUPFAM" id="SSF46934">
    <property type="entry name" value="UBA-like"/>
    <property type="match status" value="1"/>
</dbReference>
<feature type="domain" description="UBA" evidence="2">
    <location>
        <begin position="24"/>
        <end position="65"/>
    </location>
</feature>